<evidence type="ECO:0000256" key="3">
    <source>
        <dbReference type="ARBA" id="ARBA00014885"/>
    </source>
</evidence>
<evidence type="ECO:0000256" key="12">
    <source>
        <dbReference type="ARBA" id="ARBA00024745"/>
    </source>
</evidence>
<keyword evidence="9" id="KW-0460">Magnesium</keyword>
<evidence type="ECO:0000256" key="13">
    <source>
        <dbReference type="ARBA" id="ARBA00029354"/>
    </source>
</evidence>
<evidence type="ECO:0000256" key="10">
    <source>
        <dbReference type="ARBA" id="ARBA00023172"/>
    </source>
</evidence>
<dbReference type="EMBL" id="CBTK010000286">
    <property type="protein sequence ID" value="CDH46970.1"/>
    <property type="molecule type" value="Genomic_DNA"/>
</dbReference>
<dbReference type="InterPro" id="IPR016281">
    <property type="entry name" value="Endonuclease_RusA"/>
</dbReference>
<dbReference type="Pfam" id="PF05866">
    <property type="entry name" value="RusA"/>
    <property type="match status" value="1"/>
</dbReference>
<comment type="function">
    <text evidence="12">Endonuclease that resolves Holliday junction intermediates made during homologous genetic recombination and DNA repair. Exhibits sequence and structure-selective cleavage of four-way DNA junctions, where it introduces symmetrical nicks in two strands of the same polarity at the 5' side of CC dinucleotides. Corrects the defects in genetic recombination and DNA repair associated with inactivation of RuvAB or RuvC.</text>
</comment>
<dbReference type="OrthoDB" id="73971at2"/>
<dbReference type="InterPro" id="IPR036614">
    <property type="entry name" value="RusA-like_sf"/>
</dbReference>
<evidence type="ECO:0000256" key="9">
    <source>
        <dbReference type="ARBA" id="ARBA00022842"/>
    </source>
</evidence>
<dbReference type="GO" id="GO:0006310">
    <property type="term" value="P:DNA recombination"/>
    <property type="evidence" value="ECO:0007669"/>
    <property type="project" value="UniProtKB-KW"/>
</dbReference>
<evidence type="ECO:0000256" key="8">
    <source>
        <dbReference type="ARBA" id="ARBA00022801"/>
    </source>
</evidence>
<evidence type="ECO:0000256" key="11">
    <source>
        <dbReference type="ARBA" id="ARBA00023204"/>
    </source>
</evidence>
<proteinExistence type="inferred from homology"/>
<dbReference type="GO" id="GO:0008821">
    <property type="term" value="F:crossover junction DNA endonuclease activity"/>
    <property type="evidence" value="ECO:0007669"/>
    <property type="project" value="UniProtKB-EC"/>
</dbReference>
<organism evidence="16 17">
    <name type="scientific">Candidatus Contendobacter odensis Run_B_J11</name>
    <dbReference type="NCBI Taxonomy" id="1400861"/>
    <lineage>
        <taxon>Bacteria</taxon>
        <taxon>Pseudomonadati</taxon>
        <taxon>Pseudomonadota</taxon>
        <taxon>Gammaproteobacteria</taxon>
        <taxon>Candidatus Competibacteraceae</taxon>
        <taxon>Candidatus Contendibacter</taxon>
    </lineage>
</organism>
<dbReference type="GO" id="GO:0000287">
    <property type="term" value="F:magnesium ion binding"/>
    <property type="evidence" value="ECO:0007669"/>
    <property type="project" value="InterPro"/>
</dbReference>
<keyword evidence="5" id="KW-0479">Metal-binding</keyword>
<comment type="function">
    <text evidence="15">Endonuclease that resolves Holliday junction intermediates made during homologous genetic recombination and DNA repair. Exhibits sequence and structure-selective cleavage of four-way DNA junctions, where it introduces symmetrical nicks in two strands of the same polarity at the 5' side of dinucleotides. Corrects the defects in genetic recombination and DNA repair associated with inactivation of ruvAB or ruvC.</text>
</comment>
<evidence type="ECO:0000256" key="6">
    <source>
        <dbReference type="ARBA" id="ARBA00022759"/>
    </source>
</evidence>
<evidence type="ECO:0000313" key="17">
    <source>
        <dbReference type="Proteomes" id="UP000019184"/>
    </source>
</evidence>
<evidence type="ECO:0000256" key="2">
    <source>
        <dbReference type="ARBA" id="ARBA00011738"/>
    </source>
</evidence>
<gene>
    <name evidence="16" type="ORF">BN874_690020</name>
</gene>
<evidence type="ECO:0000256" key="14">
    <source>
        <dbReference type="ARBA" id="ARBA00029488"/>
    </source>
</evidence>
<reference evidence="16 17" key="1">
    <citation type="journal article" date="2014" name="ISME J.">
        <title>Candidatus Competibacter-lineage genomes retrieved from metagenomes reveal functional metabolic diversity.</title>
        <authorList>
            <person name="McIlroy S.J."/>
            <person name="Albertsen M."/>
            <person name="Andresen E.K."/>
            <person name="Saunders A.M."/>
            <person name="Kristiansen R."/>
            <person name="Stokholm-Bjerregaard M."/>
            <person name="Nielsen K.L."/>
            <person name="Nielsen P.H."/>
        </authorList>
    </citation>
    <scope>NUCLEOTIDE SEQUENCE [LARGE SCALE GENOMIC DNA]</scope>
    <source>
        <strain evidence="16 17">Run_B_J11</strain>
    </source>
</reference>
<dbReference type="SUPFAM" id="SSF103084">
    <property type="entry name" value="Holliday junction resolvase RusA"/>
    <property type="match status" value="1"/>
</dbReference>
<keyword evidence="4 15" id="KW-0540">Nuclease</keyword>
<dbReference type="EC" id="3.1.21.10" evidence="14 15"/>
<dbReference type="AlphaFoldDB" id="A0A7U7J587"/>
<keyword evidence="6 15" id="KW-0255">Endonuclease</keyword>
<accession>A0A7U7J587</accession>
<evidence type="ECO:0000313" key="16">
    <source>
        <dbReference type="EMBL" id="CDH46970.1"/>
    </source>
</evidence>
<keyword evidence="10" id="KW-0233">DNA recombination</keyword>
<dbReference type="RefSeq" id="WP_034435683.1">
    <property type="nucleotide sequence ID" value="NZ_CBTK010000286.1"/>
</dbReference>
<comment type="subunit">
    <text evidence="2">Homodimer.</text>
</comment>
<name>A0A7U7J587_9GAMM</name>
<comment type="catalytic activity">
    <reaction evidence="13 15">
        <text>Endonucleolytic cleavage at a junction such as a reciprocal single-stranded crossover between two homologous DNA duplexes (Holliday junction).</text>
        <dbReference type="EC" id="3.1.21.10"/>
    </reaction>
</comment>
<evidence type="ECO:0000256" key="1">
    <source>
        <dbReference type="ARBA" id="ARBA00001946"/>
    </source>
</evidence>
<keyword evidence="11 15" id="KW-0234">DNA repair</keyword>
<evidence type="ECO:0000256" key="5">
    <source>
        <dbReference type="ARBA" id="ARBA00022723"/>
    </source>
</evidence>
<evidence type="ECO:0000256" key="15">
    <source>
        <dbReference type="PIRNR" id="PIRNR001007"/>
    </source>
</evidence>
<comment type="caution">
    <text evidence="16">The sequence shown here is derived from an EMBL/GenBank/DDBJ whole genome shotgun (WGS) entry which is preliminary data.</text>
</comment>
<dbReference type="Gene3D" id="3.30.1330.70">
    <property type="entry name" value="Holliday junction resolvase RusA"/>
    <property type="match status" value="1"/>
</dbReference>
<sequence length="128" mass="14327">MIEPLLTLTLPVPPSMNHIWRHVGGKVLLSKAARDYRKAVKAHVTGLLLVLRWKPLEGRLAVKAILYPKTAAPRDCDNVFKGIGDALTASGVWLDDAQIDCLMIERKPADKFNPRVIVEIREYPSCPF</sequence>
<evidence type="ECO:0000256" key="7">
    <source>
        <dbReference type="ARBA" id="ARBA00022763"/>
    </source>
</evidence>
<keyword evidence="8 15" id="KW-0378">Hydrolase</keyword>
<dbReference type="PIRSF" id="PIRSF001007">
    <property type="entry name" value="RusA"/>
    <property type="match status" value="1"/>
</dbReference>
<dbReference type="GO" id="GO:0006281">
    <property type="term" value="P:DNA repair"/>
    <property type="evidence" value="ECO:0007669"/>
    <property type="project" value="UniProtKB-KW"/>
</dbReference>
<evidence type="ECO:0000256" key="4">
    <source>
        <dbReference type="ARBA" id="ARBA00022722"/>
    </source>
</evidence>
<keyword evidence="7 15" id="KW-0227">DNA damage</keyword>
<dbReference type="Proteomes" id="UP000019184">
    <property type="component" value="Unassembled WGS sequence"/>
</dbReference>
<comment type="cofactor">
    <cofactor evidence="1">
        <name>Mg(2+)</name>
        <dbReference type="ChEBI" id="CHEBI:18420"/>
    </cofactor>
</comment>
<dbReference type="InterPro" id="IPR008822">
    <property type="entry name" value="Endonuclease_RusA-like"/>
</dbReference>
<keyword evidence="17" id="KW-1185">Reference proteome</keyword>
<protein>
    <recommendedName>
        <fullName evidence="3 15">Crossover junction endodeoxyribonuclease rusA</fullName>
        <ecNumber evidence="14 15">3.1.21.10</ecNumber>
    </recommendedName>
</protein>
<comment type="similarity">
    <text evidence="15">Belongs to the rusA family.</text>
</comment>